<comment type="cofactor">
    <cofactor evidence="1 8">
        <name>heme</name>
        <dbReference type="ChEBI" id="CHEBI:30413"/>
    </cofactor>
</comment>
<dbReference type="AlphaFoldDB" id="A0AAW1VQ54"/>
<protein>
    <submittedName>
        <fullName evidence="12">Uncharacterized protein</fullName>
    </submittedName>
</protein>
<evidence type="ECO:0000313" key="12">
    <source>
        <dbReference type="EMBL" id="KAK9907224.1"/>
    </source>
</evidence>
<keyword evidence="10" id="KW-0175">Coiled coil</keyword>
<dbReference type="PRINTS" id="PR00463">
    <property type="entry name" value="EP450I"/>
</dbReference>
<dbReference type="GO" id="GO:0016705">
    <property type="term" value="F:oxidoreductase activity, acting on paired donors, with incorporation or reduction of molecular oxygen"/>
    <property type="evidence" value="ECO:0007669"/>
    <property type="project" value="InterPro"/>
</dbReference>
<keyword evidence="6 8" id="KW-0408">Iron</keyword>
<evidence type="ECO:0000256" key="8">
    <source>
        <dbReference type="PIRSR" id="PIRSR602401-1"/>
    </source>
</evidence>
<proteinExistence type="inferred from homology"/>
<dbReference type="SUPFAM" id="SSF48264">
    <property type="entry name" value="Cytochrome P450"/>
    <property type="match status" value="1"/>
</dbReference>
<evidence type="ECO:0000256" key="2">
    <source>
        <dbReference type="ARBA" id="ARBA00010617"/>
    </source>
</evidence>
<dbReference type="GO" id="GO:0005506">
    <property type="term" value="F:iron ion binding"/>
    <property type="evidence" value="ECO:0007669"/>
    <property type="project" value="InterPro"/>
</dbReference>
<dbReference type="PRINTS" id="PR00385">
    <property type="entry name" value="P450"/>
</dbReference>
<dbReference type="CDD" id="cd11072">
    <property type="entry name" value="CYP71-like"/>
    <property type="match status" value="1"/>
</dbReference>
<keyword evidence="11" id="KW-1133">Transmembrane helix</keyword>
<feature type="binding site" description="axial binding residue" evidence="8">
    <location>
        <position position="446"/>
    </location>
    <ligand>
        <name>heme</name>
        <dbReference type="ChEBI" id="CHEBI:30413"/>
    </ligand>
    <ligandPart>
        <name>Fe</name>
        <dbReference type="ChEBI" id="CHEBI:18248"/>
    </ligandPart>
</feature>
<keyword evidence="11" id="KW-0472">Membrane</keyword>
<gene>
    <name evidence="12" type="ORF">M0R45_000957</name>
</gene>
<evidence type="ECO:0000256" key="6">
    <source>
        <dbReference type="ARBA" id="ARBA00023004"/>
    </source>
</evidence>
<evidence type="ECO:0000256" key="10">
    <source>
        <dbReference type="SAM" id="Coils"/>
    </source>
</evidence>
<dbReference type="InterPro" id="IPR002401">
    <property type="entry name" value="Cyt_P450_E_grp-I"/>
</dbReference>
<name>A0AAW1VQ54_RUBAR</name>
<keyword evidence="4 8" id="KW-0479">Metal-binding</keyword>
<dbReference type="Proteomes" id="UP001457282">
    <property type="component" value="Unassembled WGS sequence"/>
</dbReference>
<dbReference type="PANTHER" id="PTHR47955">
    <property type="entry name" value="CYTOCHROME P450 FAMILY 71 PROTEIN"/>
    <property type="match status" value="1"/>
</dbReference>
<comment type="similarity">
    <text evidence="2 9">Belongs to the cytochrome P450 family.</text>
</comment>
<dbReference type="PANTHER" id="PTHR47955:SF8">
    <property type="entry name" value="CYTOCHROME P450 71D11-LIKE"/>
    <property type="match status" value="1"/>
</dbReference>
<evidence type="ECO:0000256" key="5">
    <source>
        <dbReference type="ARBA" id="ARBA00023002"/>
    </source>
</evidence>
<dbReference type="FunFam" id="1.10.630.10:FF:000008">
    <property type="entry name" value="Cytochrome P450 71D8"/>
    <property type="match status" value="1"/>
</dbReference>
<evidence type="ECO:0000256" key="1">
    <source>
        <dbReference type="ARBA" id="ARBA00001971"/>
    </source>
</evidence>
<keyword evidence="7 9" id="KW-0503">Monooxygenase</keyword>
<comment type="caution">
    <text evidence="12">The sequence shown here is derived from an EMBL/GenBank/DDBJ whole genome shotgun (WGS) entry which is preliminary data.</text>
</comment>
<evidence type="ECO:0000256" key="7">
    <source>
        <dbReference type="ARBA" id="ARBA00023033"/>
    </source>
</evidence>
<evidence type="ECO:0000256" key="3">
    <source>
        <dbReference type="ARBA" id="ARBA00022617"/>
    </source>
</evidence>
<dbReference type="Gene3D" id="1.10.630.10">
    <property type="entry name" value="Cytochrome P450"/>
    <property type="match status" value="1"/>
</dbReference>
<evidence type="ECO:0000256" key="9">
    <source>
        <dbReference type="RuleBase" id="RU000461"/>
    </source>
</evidence>
<organism evidence="12 13">
    <name type="scientific">Rubus argutus</name>
    <name type="common">Southern blackberry</name>
    <dbReference type="NCBI Taxonomy" id="59490"/>
    <lineage>
        <taxon>Eukaryota</taxon>
        <taxon>Viridiplantae</taxon>
        <taxon>Streptophyta</taxon>
        <taxon>Embryophyta</taxon>
        <taxon>Tracheophyta</taxon>
        <taxon>Spermatophyta</taxon>
        <taxon>Magnoliopsida</taxon>
        <taxon>eudicotyledons</taxon>
        <taxon>Gunneridae</taxon>
        <taxon>Pentapetalae</taxon>
        <taxon>rosids</taxon>
        <taxon>fabids</taxon>
        <taxon>Rosales</taxon>
        <taxon>Rosaceae</taxon>
        <taxon>Rosoideae</taxon>
        <taxon>Rosoideae incertae sedis</taxon>
        <taxon>Rubus</taxon>
    </lineage>
</organism>
<dbReference type="InterPro" id="IPR001128">
    <property type="entry name" value="Cyt_P450"/>
</dbReference>
<dbReference type="EMBL" id="JBEDUW010000021">
    <property type="protein sequence ID" value="KAK9907224.1"/>
    <property type="molecule type" value="Genomic_DNA"/>
</dbReference>
<evidence type="ECO:0000256" key="4">
    <source>
        <dbReference type="ARBA" id="ARBA00022723"/>
    </source>
</evidence>
<dbReference type="InterPro" id="IPR017972">
    <property type="entry name" value="Cyt_P450_CS"/>
</dbReference>
<keyword evidence="5 9" id="KW-0560">Oxidoreductase</keyword>
<sequence length="517" mass="58978">MELQCPSFQVLFTFLLLVIMVLKIGKRGKAKNSALNLPPGPWKLPIIGNIHQLIGSLPHRGLRDLAKQYGPLMHLKLGEVSTIVVSSAEFAKEVMKTHDIIFASRPQILASRILSYGSTNIGFAPYGDYWRRLRKICIQELLSTKRVQSYRPIREKEVLNLIRWIGSRAESPINLTERIYSSTYSITSQAAFGKTCREQENFIYVVKEASKAAAGFDLADVFPSVKLLHMISGIRHKLERLQKQADRILENIIKEHIQDTATTESDEAEVEEDLVDVLLKFHDHGGGLEFSLTTDNIKAVLLDIFSAGSETSATMVDWAMSEMIKHPRIMKRAQDEVREVFNRRQQVNETGLREMEYLNLVIKETLRLHPAVPLLLPRECGERCEIDGYEIPVKTKVIVNAWAISRDPNYWTDPETFYPERFLDSSIDYQGTNFEYIPFGAGRRICPGISYGLANIELPLALLLYHFDWKLPNGMKNEDLDMTEGFGLAVRRKKDLHLIPITYHPRPPDEKSQVEIS</sequence>
<feature type="coiled-coil region" evidence="10">
    <location>
        <begin position="231"/>
        <end position="258"/>
    </location>
</feature>
<dbReference type="InterPro" id="IPR036396">
    <property type="entry name" value="Cyt_P450_sf"/>
</dbReference>
<evidence type="ECO:0000256" key="11">
    <source>
        <dbReference type="SAM" id="Phobius"/>
    </source>
</evidence>
<dbReference type="GO" id="GO:0004497">
    <property type="term" value="F:monooxygenase activity"/>
    <property type="evidence" value="ECO:0007669"/>
    <property type="project" value="UniProtKB-KW"/>
</dbReference>
<evidence type="ECO:0000313" key="13">
    <source>
        <dbReference type="Proteomes" id="UP001457282"/>
    </source>
</evidence>
<accession>A0AAW1VQ54</accession>
<feature type="transmembrane region" description="Helical" evidence="11">
    <location>
        <begin position="6"/>
        <end position="25"/>
    </location>
</feature>
<dbReference type="Pfam" id="PF00067">
    <property type="entry name" value="p450"/>
    <property type="match status" value="1"/>
</dbReference>
<dbReference type="PROSITE" id="PS00086">
    <property type="entry name" value="CYTOCHROME_P450"/>
    <property type="match status" value="1"/>
</dbReference>
<keyword evidence="3 8" id="KW-0349">Heme</keyword>
<keyword evidence="11" id="KW-0812">Transmembrane</keyword>
<keyword evidence="13" id="KW-1185">Reference proteome</keyword>
<reference evidence="12 13" key="1">
    <citation type="journal article" date="2023" name="G3 (Bethesda)">
        <title>A chromosome-length genome assembly and annotation of blackberry (Rubus argutus, cv. 'Hillquist').</title>
        <authorList>
            <person name="Bruna T."/>
            <person name="Aryal R."/>
            <person name="Dudchenko O."/>
            <person name="Sargent D.J."/>
            <person name="Mead D."/>
            <person name="Buti M."/>
            <person name="Cavallini A."/>
            <person name="Hytonen T."/>
            <person name="Andres J."/>
            <person name="Pham M."/>
            <person name="Weisz D."/>
            <person name="Mascagni F."/>
            <person name="Usai G."/>
            <person name="Natali L."/>
            <person name="Bassil N."/>
            <person name="Fernandez G.E."/>
            <person name="Lomsadze A."/>
            <person name="Armour M."/>
            <person name="Olukolu B."/>
            <person name="Poorten T."/>
            <person name="Britton C."/>
            <person name="Davik J."/>
            <person name="Ashrafi H."/>
            <person name="Aiden E.L."/>
            <person name="Borodovsky M."/>
            <person name="Worthington M."/>
        </authorList>
    </citation>
    <scope>NUCLEOTIDE SEQUENCE [LARGE SCALE GENOMIC DNA]</scope>
    <source>
        <strain evidence="12">PI 553951</strain>
    </source>
</reference>
<dbReference type="GO" id="GO:0020037">
    <property type="term" value="F:heme binding"/>
    <property type="evidence" value="ECO:0007669"/>
    <property type="project" value="InterPro"/>
</dbReference>